<evidence type="ECO:0000256" key="6">
    <source>
        <dbReference type="ARBA" id="ARBA00022723"/>
    </source>
</evidence>
<feature type="coiled-coil region" evidence="14">
    <location>
        <begin position="63"/>
        <end position="90"/>
    </location>
</feature>
<keyword evidence="9 13" id="KW-0460">Magnesium</keyword>
<dbReference type="InterPro" id="IPR045864">
    <property type="entry name" value="aa-tRNA-synth_II/BPL/LPL"/>
</dbReference>
<evidence type="ECO:0000256" key="8">
    <source>
        <dbReference type="ARBA" id="ARBA00022840"/>
    </source>
</evidence>
<accession>A0A1G2F285</accession>
<dbReference type="EMBL" id="MHMT01000030">
    <property type="protein sequence ID" value="OGZ31872.1"/>
    <property type="molecule type" value="Genomic_DNA"/>
</dbReference>
<keyword evidence="8 13" id="KW-0067">ATP-binding</keyword>
<dbReference type="GO" id="GO:0005737">
    <property type="term" value="C:cytoplasm"/>
    <property type="evidence" value="ECO:0007669"/>
    <property type="project" value="UniProtKB-SubCell"/>
</dbReference>
<comment type="similarity">
    <text evidence="2 13">Belongs to the class-II aminoacyl-tRNA synthetase family. Phe-tRNA synthetase alpha subunit type 1 subfamily.</text>
</comment>
<evidence type="ECO:0000256" key="2">
    <source>
        <dbReference type="ARBA" id="ARBA00010207"/>
    </source>
</evidence>
<evidence type="ECO:0000256" key="9">
    <source>
        <dbReference type="ARBA" id="ARBA00022842"/>
    </source>
</evidence>
<sequence>MDIGDLKKRIFIDLTKVKDLAELEQFRIKYLGRKGEITFVLKSLKDLSIAKRKKLGTEANQFKKEIESKIENLKSQLIKQETKTKEREKKIDITAPGIRIVHGHLHPLTHIMRKIEDIFQSMGFRIIEGPDIETEYYNFDALNIPQDHPARDAWDTFWLKTKPQRLLLRTHTSPMQVRFMEKNNPPFRIIVPGRVFRYESTDASHFYNFYQLEGLMVDTHISIANFKAVVEEFLKKLFGEEIETRMRPSYYPFVEPGFDIEMKYLSSDWLEIMGAGMVHPNVFKSVGYVPGNWQGFAFGIGIDRIAMLKYKINDIRLLYSSDLHFLNQF</sequence>
<evidence type="ECO:0000256" key="1">
    <source>
        <dbReference type="ARBA" id="ARBA00004496"/>
    </source>
</evidence>
<dbReference type="PANTHER" id="PTHR11538">
    <property type="entry name" value="PHENYLALANYL-TRNA SYNTHETASE"/>
    <property type="match status" value="1"/>
</dbReference>
<feature type="domain" description="Aminoacyl-transfer RNA synthetases class-II family profile" evidence="15">
    <location>
        <begin position="111"/>
        <end position="308"/>
    </location>
</feature>
<evidence type="ECO:0000256" key="7">
    <source>
        <dbReference type="ARBA" id="ARBA00022741"/>
    </source>
</evidence>
<evidence type="ECO:0000313" key="17">
    <source>
        <dbReference type="Proteomes" id="UP000177810"/>
    </source>
</evidence>
<evidence type="ECO:0000256" key="11">
    <source>
        <dbReference type="ARBA" id="ARBA00023146"/>
    </source>
</evidence>
<comment type="catalytic activity">
    <reaction evidence="12 13">
        <text>tRNA(Phe) + L-phenylalanine + ATP = L-phenylalanyl-tRNA(Phe) + AMP + diphosphate + H(+)</text>
        <dbReference type="Rhea" id="RHEA:19413"/>
        <dbReference type="Rhea" id="RHEA-COMP:9668"/>
        <dbReference type="Rhea" id="RHEA-COMP:9699"/>
        <dbReference type="ChEBI" id="CHEBI:15378"/>
        <dbReference type="ChEBI" id="CHEBI:30616"/>
        <dbReference type="ChEBI" id="CHEBI:33019"/>
        <dbReference type="ChEBI" id="CHEBI:58095"/>
        <dbReference type="ChEBI" id="CHEBI:78442"/>
        <dbReference type="ChEBI" id="CHEBI:78531"/>
        <dbReference type="ChEBI" id="CHEBI:456215"/>
        <dbReference type="EC" id="6.1.1.20"/>
    </reaction>
</comment>
<protein>
    <recommendedName>
        <fullName evidence="13">Phenylalanine--tRNA ligase alpha subunit</fullName>
        <ecNumber evidence="13">6.1.1.20</ecNumber>
    </recommendedName>
    <alternativeName>
        <fullName evidence="13">Phenylalanyl-tRNA synthetase alpha subunit</fullName>
        <shortName evidence="13">PheRS</shortName>
    </alternativeName>
</protein>
<keyword evidence="10 13" id="KW-0648">Protein biosynthesis</keyword>
<gene>
    <name evidence="13" type="primary">pheS</name>
    <name evidence="16" type="ORF">A2V69_00440</name>
</gene>
<evidence type="ECO:0000313" key="16">
    <source>
        <dbReference type="EMBL" id="OGZ31872.1"/>
    </source>
</evidence>
<dbReference type="GO" id="GO:0000049">
    <property type="term" value="F:tRNA binding"/>
    <property type="evidence" value="ECO:0007669"/>
    <property type="project" value="InterPro"/>
</dbReference>
<dbReference type="InterPro" id="IPR002319">
    <property type="entry name" value="Phenylalanyl-tRNA_Synthase"/>
</dbReference>
<dbReference type="PROSITE" id="PS50862">
    <property type="entry name" value="AA_TRNA_LIGASE_II"/>
    <property type="match status" value="1"/>
</dbReference>
<name>A0A1G2F285_9BACT</name>
<organism evidence="16 17">
    <name type="scientific">Candidatus Portnoybacteria bacterium RBG_13_40_8</name>
    <dbReference type="NCBI Taxonomy" id="1801990"/>
    <lineage>
        <taxon>Bacteria</taxon>
        <taxon>Candidatus Portnoyibacteriota</taxon>
    </lineage>
</organism>
<evidence type="ECO:0000256" key="14">
    <source>
        <dbReference type="SAM" id="Coils"/>
    </source>
</evidence>
<dbReference type="GO" id="GO:0005524">
    <property type="term" value="F:ATP binding"/>
    <property type="evidence" value="ECO:0007669"/>
    <property type="project" value="UniProtKB-UniRule"/>
</dbReference>
<dbReference type="GO" id="GO:0004826">
    <property type="term" value="F:phenylalanine-tRNA ligase activity"/>
    <property type="evidence" value="ECO:0007669"/>
    <property type="project" value="UniProtKB-UniRule"/>
</dbReference>
<dbReference type="EC" id="6.1.1.20" evidence="13"/>
<comment type="caution">
    <text evidence="16">The sequence shown here is derived from an EMBL/GenBank/DDBJ whole genome shotgun (WGS) entry which is preliminary data.</text>
</comment>
<dbReference type="Gene3D" id="3.30.930.10">
    <property type="entry name" value="Bira Bifunctional Protein, Domain 2"/>
    <property type="match status" value="1"/>
</dbReference>
<comment type="cofactor">
    <cofactor evidence="13">
        <name>Mg(2+)</name>
        <dbReference type="ChEBI" id="CHEBI:18420"/>
    </cofactor>
    <text evidence="13">Binds 2 magnesium ions per tetramer.</text>
</comment>
<dbReference type="NCBIfam" id="TIGR00468">
    <property type="entry name" value="pheS"/>
    <property type="match status" value="1"/>
</dbReference>
<feature type="binding site" evidence="13">
    <location>
        <position position="255"/>
    </location>
    <ligand>
        <name>Mg(2+)</name>
        <dbReference type="ChEBI" id="CHEBI:18420"/>
        <note>shared with beta subunit</note>
    </ligand>
</feature>
<keyword evidence="7 13" id="KW-0547">Nucleotide-binding</keyword>
<comment type="subunit">
    <text evidence="3 13">Tetramer of two alpha and two beta subunits.</text>
</comment>
<evidence type="ECO:0000256" key="13">
    <source>
        <dbReference type="HAMAP-Rule" id="MF_00281"/>
    </source>
</evidence>
<dbReference type="InterPro" id="IPR010978">
    <property type="entry name" value="tRNA-bd_arm"/>
</dbReference>
<dbReference type="Pfam" id="PF02912">
    <property type="entry name" value="Phe_tRNA-synt_N"/>
    <property type="match status" value="1"/>
</dbReference>
<evidence type="ECO:0000259" key="15">
    <source>
        <dbReference type="PROSITE" id="PS50862"/>
    </source>
</evidence>
<dbReference type="SUPFAM" id="SSF55681">
    <property type="entry name" value="Class II aaRS and biotin synthetases"/>
    <property type="match status" value="1"/>
</dbReference>
<dbReference type="CDD" id="cd00496">
    <property type="entry name" value="PheRS_alpha_core"/>
    <property type="match status" value="1"/>
</dbReference>
<dbReference type="Pfam" id="PF01409">
    <property type="entry name" value="tRNA-synt_2d"/>
    <property type="match status" value="1"/>
</dbReference>
<dbReference type="GO" id="GO:0006432">
    <property type="term" value="P:phenylalanyl-tRNA aminoacylation"/>
    <property type="evidence" value="ECO:0007669"/>
    <property type="project" value="UniProtKB-UniRule"/>
</dbReference>
<keyword evidence="5 13" id="KW-0436">Ligase</keyword>
<dbReference type="InterPro" id="IPR004188">
    <property type="entry name" value="Phe-tRNA_ligase_II_N"/>
</dbReference>
<evidence type="ECO:0000256" key="12">
    <source>
        <dbReference type="ARBA" id="ARBA00049255"/>
    </source>
</evidence>
<dbReference type="InterPro" id="IPR022911">
    <property type="entry name" value="Phe_tRNA_ligase_alpha1_bac"/>
</dbReference>
<keyword evidence="14" id="KW-0175">Coiled coil</keyword>
<keyword evidence="4 13" id="KW-0963">Cytoplasm</keyword>
<dbReference type="InterPro" id="IPR006195">
    <property type="entry name" value="aa-tRNA-synth_II"/>
</dbReference>
<comment type="subcellular location">
    <subcellularLocation>
        <location evidence="1 13">Cytoplasm</location>
    </subcellularLocation>
</comment>
<keyword evidence="6 13" id="KW-0479">Metal-binding</keyword>
<evidence type="ECO:0000256" key="5">
    <source>
        <dbReference type="ARBA" id="ARBA00022598"/>
    </source>
</evidence>
<keyword evidence="11 13" id="KW-0030">Aminoacyl-tRNA synthetase</keyword>
<dbReference type="PANTHER" id="PTHR11538:SF41">
    <property type="entry name" value="PHENYLALANINE--TRNA LIGASE, MITOCHONDRIAL"/>
    <property type="match status" value="1"/>
</dbReference>
<dbReference type="InterPro" id="IPR004529">
    <property type="entry name" value="Phe-tRNA-synth_IIc_asu"/>
</dbReference>
<dbReference type="GO" id="GO:0000287">
    <property type="term" value="F:magnesium ion binding"/>
    <property type="evidence" value="ECO:0007669"/>
    <property type="project" value="UniProtKB-UniRule"/>
</dbReference>
<evidence type="ECO:0000256" key="10">
    <source>
        <dbReference type="ARBA" id="ARBA00022917"/>
    </source>
</evidence>
<dbReference type="AlphaFoldDB" id="A0A1G2F285"/>
<dbReference type="SUPFAM" id="SSF46589">
    <property type="entry name" value="tRNA-binding arm"/>
    <property type="match status" value="1"/>
</dbReference>
<dbReference type="HAMAP" id="MF_00281">
    <property type="entry name" value="Phe_tRNA_synth_alpha1"/>
    <property type="match status" value="1"/>
</dbReference>
<evidence type="ECO:0000256" key="4">
    <source>
        <dbReference type="ARBA" id="ARBA00022490"/>
    </source>
</evidence>
<evidence type="ECO:0000256" key="3">
    <source>
        <dbReference type="ARBA" id="ARBA00011209"/>
    </source>
</evidence>
<dbReference type="Proteomes" id="UP000177810">
    <property type="component" value="Unassembled WGS sequence"/>
</dbReference>
<dbReference type="STRING" id="1801990.A2V69_00440"/>
<reference evidence="16 17" key="1">
    <citation type="journal article" date="2016" name="Nat. Commun.">
        <title>Thousands of microbial genomes shed light on interconnected biogeochemical processes in an aquifer system.</title>
        <authorList>
            <person name="Anantharaman K."/>
            <person name="Brown C.T."/>
            <person name="Hug L.A."/>
            <person name="Sharon I."/>
            <person name="Castelle C.J."/>
            <person name="Probst A.J."/>
            <person name="Thomas B.C."/>
            <person name="Singh A."/>
            <person name="Wilkins M.J."/>
            <person name="Karaoz U."/>
            <person name="Brodie E.L."/>
            <person name="Williams K.H."/>
            <person name="Hubbard S.S."/>
            <person name="Banfield J.F."/>
        </authorList>
    </citation>
    <scope>NUCLEOTIDE SEQUENCE [LARGE SCALE GENOMIC DNA]</scope>
</reference>
<proteinExistence type="inferred from homology"/>